<proteinExistence type="predicted"/>
<accession>A0A8J3IL44</accession>
<dbReference type="PANTHER" id="PTHR48100">
    <property type="entry name" value="BROAD-SPECIFICITY PHOSPHATASE YOR283W-RELATED"/>
    <property type="match status" value="1"/>
</dbReference>
<dbReference type="Pfam" id="PF00300">
    <property type="entry name" value="His_Phos_1"/>
    <property type="match status" value="1"/>
</dbReference>
<dbReference type="GO" id="GO:0016791">
    <property type="term" value="F:phosphatase activity"/>
    <property type="evidence" value="ECO:0007669"/>
    <property type="project" value="TreeGrafter"/>
</dbReference>
<sequence>MPTVWFIRHGESEANVGLPTTSPESVKLTKRGWKQAEYIARAFTTQPDIIVTSPYIRTKETAQPTLERFPASRHEKWQVQEFTYLSPSQYQNTTIEERRPLAHAYWQCLNPLHIDGEGAESFSLFIQRVQQILTKIFTYENDFIAIFSHEQFIRAVLWIIARRVLQGNTQDIENNISPEEMQQFHQFLKAFSMPNGSIAQFTWRVGETPRPGKIITDHLPEWKEKKSGVDLWLQNNTTTLASLKTCISI</sequence>
<organism evidence="1 2">
    <name type="scientific">Reticulibacter mediterranei</name>
    <dbReference type="NCBI Taxonomy" id="2778369"/>
    <lineage>
        <taxon>Bacteria</taxon>
        <taxon>Bacillati</taxon>
        <taxon>Chloroflexota</taxon>
        <taxon>Ktedonobacteria</taxon>
        <taxon>Ktedonobacterales</taxon>
        <taxon>Reticulibacteraceae</taxon>
        <taxon>Reticulibacter</taxon>
    </lineage>
</organism>
<reference evidence="1" key="1">
    <citation type="submission" date="2020-10" db="EMBL/GenBank/DDBJ databases">
        <title>Taxonomic study of unclassified bacteria belonging to the class Ktedonobacteria.</title>
        <authorList>
            <person name="Yabe S."/>
            <person name="Wang C.M."/>
            <person name="Zheng Y."/>
            <person name="Sakai Y."/>
            <person name="Cavaletti L."/>
            <person name="Monciardini P."/>
            <person name="Donadio S."/>
        </authorList>
    </citation>
    <scope>NUCLEOTIDE SEQUENCE</scope>
    <source>
        <strain evidence="1">ID150040</strain>
    </source>
</reference>
<dbReference type="InterPro" id="IPR050275">
    <property type="entry name" value="PGM_Phosphatase"/>
</dbReference>
<dbReference type="AlphaFoldDB" id="A0A8J3IL44"/>
<protein>
    <recommendedName>
        <fullName evidence="3">Histidine phosphatase family protein</fullName>
    </recommendedName>
</protein>
<dbReference type="EMBL" id="BNJK01000001">
    <property type="protein sequence ID" value="GHO93499.1"/>
    <property type="molecule type" value="Genomic_DNA"/>
</dbReference>
<evidence type="ECO:0008006" key="3">
    <source>
        <dbReference type="Google" id="ProtNLM"/>
    </source>
</evidence>
<dbReference type="CDD" id="cd07067">
    <property type="entry name" value="HP_PGM_like"/>
    <property type="match status" value="1"/>
</dbReference>
<name>A0A8J3IL44_9CHLR</name>
<keyword evidence="2" id="KW-1185">Reference proteome</keyword>
<dbReference type="InterPro" id="IPR029033">
    <property type="entry name" value="His_PPase_superfam"/>
</dbReference>
<comment type="caution">
    <text evidence="1">The sequence shown here is derived from an EMBL/GenBank/DDBJ whole genome shotgun (WGS) entry which is preliminary data.</text>
</comment>
<dbReference type="Gene3D" id="3.40.50.1240">
    <property type="entry name" value="Phosphoglycerate mutase-like"/>
    <property type="match status" value="1"/>
</dbReference>
<dbReference type="SUPFAM" id="SSF53254">
    <property type="entry name" value="Phosphoglycerate mutase-like"/>
    <property type="match status" value="1"/>
</dbReference>
<gene>
    <name evidence="1" type="ORF">KSF_035470</name>
</gene>
<dbReference type="InterPro" id="IPR013078">
    <property type="entry name" value="His_Pase_superF_clade-1"/>
</dbReference>
<evidence type="ECO:0000313" key="2">
    <source>
        <dbReference type="Proteomes" id="UP000597444"/>
    </source>
</evidence>
<evidence type="ECO:0000313" key="1">
    <source>
        <dbReference type="EMBL" id="GHO93499.1"/>
    </source>
</evidence>
<dbReference type="Proteomes" id="UP000597444">
    <property type="component" value="Unassembled WGS sequence"/>
</dbReference>
<dbReference type="SMART" id="SM00855">
    <property type="entry name" value="PGAM"/>
    <property type="match status" value="1"/>
</dbReference>
<dbReference type="RefSeq" id="WP_220204280.1">
    <property type="nucleotide sequence ID" value="NZ_BNJK01000001.1"/>
</dbReference>